<dbReference type="EMBL" id="BAAASJ010000099">
    <property type="protein sequence ID" value="GAA2652640.1"/>
    <property type="molecule type" value="Genomic_DNA"/>
</dbReference>
<feature type="domain" description="CBS" evidence="1">
    <location>
        <begin position="5"/>
        <end position="47"/>
    </location>
</feature>
<keyword evidence="3" id="KW-1185">Reference proteome</keyword>
<feature type="domain" description="CBS" evidence="1">
    <location>
        <begin position="101"/>
        <end position="149"/>
    </location>
</feature>
<dbReference type="Pfam" id="PF00571">
    <property type="entry name" value="CBS"/>
    <property type="match status" value="2"/>
</dbReference>
<accession>A0ABP6DXP9</accession>
<reference evidence="3" key="1">
    <citation type="journal article" date="2019" name="Int. J. Syst. Evol. Microbiol.">
        <title>The Global Catalogue of Microorganisms (GCM) 10K type strain sequencing project: providing services to taxonomists for standard genome sequencing and annotation.</title>
        <authorList>
            <consortium name="The Broad Institute Genomics Platform"/>
            <consortium name="The Broad Institute Genome Sequencing Center for Infectious Disease"/>
            <person name="Wu L."/>
            <person name="Ma J."/>
        </authorList>
    </citation>
    <scope>NUCLEOTIDE SEQUENCE [LARGE SCALE GENOMIC DNA]</scope>
    <source>
        <strain evidence="3">JCM 4524</strain>
    </source>
</reference>
<dbReference type="RefSeq" id="WP_344394479.1">
    <property type="nucleotide sequence ID" value="NZ_BAAASJ010000099.1"/>
</dbReference>
<proteinExistence type="predicted"/>
<dbReference type="InterPro" id="IPR000644">
    <property type="entry name" value="CBS_dom"/>
</dbReference>
<evidence type="ECO:0000313" key="2">
    <source>
        <dbReference type="EMBL" id="GAA2652640.1"/>
    </source>
</evidence>
<name>A0ABP6DXP9_9ACTN</name>
<dbReference type="CDD" id="cd17788">
    <property type="entry name" value="CBS_pair_bac"/>
    <property type="match status" value="1"/>
</dbReference>
<evidence type="ECO:0000313" key="3">
    <source>
        <dbReference type="Proteomes" id="UP001500151"/>
    </source>
</evidence>
<organism evidence="2 3">
    <name type="scientific">Streptomyces vastus</name>
    <dbReference type="NCBI Taxonomy" id="285451"/>
    <lineage>
        <taxon>Bacteria</taxon>
        <taxon>Bacillati</taxon>
        <taxon>Actinomycetota</taxon>
        <taxon>Actinomycetes</taxon>
        <taxon>Kitasatosporales</taxon>
        <taxon>Streptomycetaceae</taxon>
        <taxon>Streptomyces</taxon>
    </lineage>
</organism>
<evidence type="ECO:0000259" key="1">
    <source>
        <dbReference type="Pfam" id="PF00571"/>
    </source>
</evidence>
<dbReference type="SUPFAM" id="SSF54631">
    <property type="entry name" value="CBS-domain pair"/>
    <property type="match status" value="1"/>
</dbReference>
<dbReference type="Gene3D" id="3.10.580.10">
    <property type="entry name" value="CBS-domain"/>
    <property type="match status" value="1"/>
</dbReference>
<dbReference type="Proteomes" id="UP001500151">
    <property type="component" value="Unassembled WGS sequence"/>
</dbReference>
<gene>
    <name evidence="2" type="ORF">GCM10010307_63550</name>
</gene>
<comment type="caution">
    <text evidence="2">The sequence shown here is derived from an EMBL/GenBank/DDBJ whole genome shotgun (WGS) entry which is preliminary data.</text>
</comment>
<protein>
    <submittedName>
        <fullName evidence="2">CBS domain-containing protein</fullName>
    </submittedName>
</protein>
<dbReference type="InterPro" id="IPR046342">
    <property type="entry name" value="CBS_dom_sf"/>
</dbReference>
<sequence>MSAREIAEPYPFVSTDDDATTAALLLAEHQLPALLVVDTDEQPYAIVPGSQLIGQLLPEYALADPPLAAVLDDRHLDDVPEKMAGLTVAEWLPRRRFWTPVVGPDAGVLQIAALMARAHSPLVAVVERDGDRTQLVGAVTAARLMERLIGGS</sequence>